<gene>
    <name evidence="2" type="ORF">CEP51_012406</name>
</gene>
<dbReference type="AlphaFoldDB" id="A0A428QUU3"/>
<reference evidence="2 3" key="1">
    <citation type="submission" date="2017-06" db="EMBL/GenBank/DDBJ databases">
        <title>Comparative genomic analysis of Ambrosia Fusariam Clade fungi.</title>
        <authorList>
            <person name="Stajich J.E."/>
            <person name="Carrillo J."/>
            <person name="Kijimoto T."/>
            <person name="Eskalen A."/>
            <person name="O'Donnell K."/>
            <person name="Kasson M."/>
        </authorList>
    </citation>
    <scope>NUCLEOTIDE SEQUENCE [LARGE SCALE GENOMIC DNA]</scope>
    <source>
        <strain evidence="2 3">NRRL62606</strain>
    </source>
</reference>
<evidence type="ECO:0000313" key="2">
    <source>
        <dbReference type="EMBL" id="RSL69036.1"/>
    </source>
</evidence>
<dbReference type="Proteomes" id="UP000287972">
    <property type="component" value="Unassembled WGS sequence"/>
</dbReference>
<evidence type="ECO:0000256" key="1">
    <source>
        <dbReference type="SAM" id="MobiDB-lite"/>
    </source>
</evidence>
<name>A0A428QUU3_9HYPO</name>
<comment type="caution">
    <text evidence="2">The sequence shown here is derived from an EMBL/GenBank/DDBJ whole genome shotgun (WGS) entry which is preliminary data.</text>
</comment>
<sequence length="137" mass="15409">MVLYGTLQDQEQQPMRPVKSDVNSMTKNGTLDKPPCSSQSKKGICTTEEERRKHQTKRNEFPSHFPNRPTLNIGFHLEAQSGVQGRDWPCFEIEAHHEEQNKGRGETDKVKTGEGKRGRWTSSQSQLDCPVAGVAMG</sequence>
<keyword evidence="3" id="KW-1185">Reference proteome</keyword>
<dbReference type="EMBL" id="NKCL01000463">
    <property type="protein sequence ID" value="RSL69036.1"/>
    <property type="molecule type" value="Genomic_DNA"/>
</dbReference>
<organism evidence="2 3">
    <name type="scientific">Fusarium floridanum</name>
    <dbReference type="NCBI Taxonomy" id="1325733"/>
    <lineage>
        <taxon>Eukaryota</taxon>
        <taxon>Fungi</taxon>
        <taxon>Dikarya</taxon>
        <taxon>Ascomycota</taxon>
        <taxon>Pezizomycotina</taxon>
        <taxon>Sordariomycetes</taxon>
        <taxon>Hypocreomycetidae</taxon>
        <taxon>Hypocreales</taxon>
        <taxon>Nectriaceae</taxon>
        <taxon>Fusarium</taxon>
        <taxon>Fusarium solani species complex</taxon>
    </lineage>
</organism>
<feature type="region of interest" description="Disordered" evidence="1">
    <location>
        <begin position="1"/>
        <end position="71"/>
    </location>
</feature>
<feature type="region of interest" description="Disordered" evidence="1">
    <location>
        <begin position="96"/>
        <end position="137"/>
    </location>
</feature>
<evidence type="ECO:0000313" key="3">
    <source>
        <dbReference type="Proteomes" id="UP000287972"/>
    </source>
</evidence>
<accession>A0A428QUU3</accession>
<feature type="compositionally biased region" description="Basic and acidic residues" evidence="1">
    <location>
        <begin position="48"/>
        <end position="61"/>
    </location>
</feature>
<protein>
    <submittedName>
        <fullName evidence="2">Uncharacterized protein</fullName>
    </submittedName>
</protein>
<proteinExistence type="predicted"/>
<feature type="compositionally biased region" description="Basic and acidic residues" evidence="1">
    <location>
        <begin position="96"/>
        <end position="117"/>
    </location>
</feature>